<dbReference type="SUPFAM" id="SSF81383">
    <property type="entry name" value="F-box domain"/>
    <property type="match status" value="1"/>
</dbReference>
<feature type="region of interest" description="Disordered" evidence="1">
    <location>
        <begin position="1"/>
        <end position="33"/>
    </location>
</feature>
<comment type="caution">
    <text evidence="2">The sequence shown here is derived from an EMBL/GenBank/DDBJ whole genome shotgun (WGS) entry which is preliminary data.</text>
</comment>
<sequence length="505" mass="59040">MFLTRRHTVSEIEYTAIPTQDPTSQPDILTTSRDTEPQRSFVHTLPLELVCLILSAIPDPESLFSVILSCNYFYQAFNHAESTIVHHVMMNQIGPDNLPEAITAFRSAELPPPDFENEQTAVAFSEFLQENVHKRPSLETWSLTTALALSEIHDHVNYFATRFIAETSGNGPIRTTKTPRTTQEINRFRRAFYRFETFSNFFHTLYGTIWFSVRDFERQFMSPFAPWEIDQIACAHDFLGRTILPAFNDVAEHDVGFGEMNIEFGNTVQIPGIQYLLTLGLEELRLFATTSTYEERCELLARHVDSLSDMPILCDILALGYTGQNANNCTLREVMQKGIDSECIRTPLFHDNDPGPRDIWQWAYWEETGRKWVYQENREDLLRWGYVLWDKARLDESRIFQRPWKDPYTPEKIANREYEASCQRDIMEKSWTQRERVCRLGGRGWWDFGNESEVQWKVRRQGKGRSWSVTSNCSMYYISSSLEGARDQLETMELPWEEEEQFWLP</sequence>
<dbReference type="EMBL" id="JAPDFR010000003">
    <property type="protein sequence ID" value="KAK0387914.1"/>
    <property type="molecule type" value="Genomic_DNA"/>
</dbReference>
<evidence type="ECO:0000313" key="3">
    <source>
        <dbReference type="Proteomes" id="UP001175261"/>
    </source>
</evidence>
<evidence type="ECO:0008006" key="4">
    <source>
        <dbReference type="Google" id="ProtNLM"/>
    </source>
</evidence>
<gene>
    <name evidence="2" type="ORF">NLU13_4159</name>
</gene>
<evidence type="ECO:0000256" key="1">
    <source>
        <dbReference type="SAM" id="MobiDB-lite"/>
    </source>
</evidence>
<feature type="compositionally biased region" description="Polar residues" evidence="1">
    <location>
        <begin position="17"/>
        <end position="32"/>
    </location>
</feature>
<protein>
    <recommendedName>
        <fullName evidence="4">F-box domain-containing protein</fullName>
    </recommendedName>
</protein>
<reference evidence="2" key="1">
    <citation type="submission" date="2022-10" db="EMBL/GenBank/DDBJ databases">
        <title>Determination and structural analysis of whole genome sequence of Sarocladium strictum F4-1.</title>
        <authorList>
            <person name="Hu L."/>
            <person name="Jiang Y."/>
        </authorList>
    </citation>
    <scope>NUCLEOTIDE SEQUENCE</scope>
    <source>
        <strain evidence="2">F4-1</strain>
    </source>
</reference>
<organism evidence="2 3">
    <name type="scientific">Sarocladium strictum</name>
    <name type="common">Black bundle disease fungus</name>
    <name type="synonym">Acremonium strictum</name>
    <dbReference type="NCBI Taxonomy" id="5046"/>
    <lineage>
        <taxon>Eukaryota</taxon>
        <taxon>Fungi</taxon>
        <taxon>Dikarya</taxon>
        <taxon>Ascomycota</taxon>
        <taxon>Pezizomycotina</taxon>
        <taxon>Sordariomycetes</taxon>
        <taxon>Hypocreomycetidae</taxon>
        <taxon>Hypocreales</taxon>
        <taxon>Sarocladiaceae</taxon>
        <taxon>Sarocladium</taxon>
    </lineage>
</organism>
<keyword evidence="3" id="KW-1185">Reference proteome</keyword>
<dbReference type="AlphaFoldDB" id="A0AA39GJ56"/>
<evidence type="ECO:0000313" key="2">
    <source>
        <dbReference type="EMBL" id="KAK0387914.1"/>
    </source>
</evidence>
<name>A0AA39GJ56_SARSR</name>
<dbReference type="InterPro" id="IPR036047">
    <property type="entry name" value="F-box-like_dom_sf"/>
</dbReference>
<accession>A0AA39GJ56</accession>
<dbReference type="Proteomes" id="UP001175261">
    <property type="component" value="Unassembled WGS sequence"/>
</dbReference>
<proteinExistence type="predicted"/>